<accession>A0A0Q1QN09</accession>
<protein>
    <submittedName>
        <fullName evidence="1">Uncharacterized protein</fullName>
    </submittedName>
</protein>
<evidence type="ECO:0000313" key="1">
    <source>
        <dbReference type="EMBL" id="EGY2378012.1"/>
    </source>
</evidence>
<proteinExistence type="predicted"/>
<name>A0A0Q1QN09_ACIBA</name>
<reference evidence="1" key="1">
    <citation type="submission" date="2020-12" db="EMBL/GenBank/DDBJ databases">
        <authorList>
            <consortium name="Clinical and Environmental Microbiology Branch: Whole genome sequencing antimicrobial resistance pathogens in the healthcare setting"/>
        </authorList>
    </citation>
    <scope>NUCLEOTIDE SEQUENCE</scope>
    <source>
        <strain evidence="1">2018HL-00813</strain>
    </source>
</reference>
<dbReference type="RefSeq" id="WP_000117681.1">
    <property type="nucleotide sequence ID" value="NZ_CAJHFD010000020.1"/>
</dbReference>
<dbReference type="AlphaFoldDB" id="A0A0Q1QN09"/>
<sequence length="230" mass="25488">MSVVIEIYDQNQQLLLGNNTMVLTIGLKELAGGYGTSGYEVWDNFGGAYDPQTLRGNNYEDTNFISRTQKLNFDSEAWFMPKDGSKVYSLGEGSFAVCGSNQFNIAYMKDDYPTSTDQYLSIYDPNGNLLWSVGALLNCPIILEKINLKNQNQIIIDLTKYGKDVNKLYLSCTMVGSVSYGEYGLAGVTGIATKRVGNTVYVGYYHQSGGSGVWGDTLKLPYYLYVAYIP</sequence>
<gene>
    <name evidence="1" type="ORF">JHZ39_002408</name>
</gene>
<organism evidence="1">
    <name type="scientific">Acinetobacter baumannii</name>
    <dbReference type="NCBI Taxonomy" id="470"/>
    <lineage>
        <taxon>Bacteria</taxon>
        <taxon>Pseudomonadati</taxon>
        <taxon>Pseudomonadota</taxon>
        <taxon>Gammaproteobacteria</taxon>
        <taxon>Moraxellales</taxon>
        <taxon>Moraxellaceae</taxon>
        <taxon>Acinetobacter</taxon>
        <taxon>Acinetobacter calcoaceticus/baumannii complex</taxon>
    </lineage>
</organism>
<comment type="caution">
    <text evidence="1">The sequence shown here is derived from an EMBL/GenBank/DDBJ whole genome shotgun (WGS) entry which is preliminary data.</text>
</comment>
<dbReference type="EMBL" id="AAYLMQ010000029">
    <property type="protein sequence ID" value="EGY2378012.1"/>
    <property type="molecule type" value="Genomic_DNA"/>
</dbReference>